<dbReference type="InParanoid" id="B2W101"/>
<gene>
    <name evidence="1" type="ORF">PTRG_04136</name>
</gene>
<reference evidence="2" key="1">
    <citation type="journal article" date="2013" name="G3 (Bethesda)">
        <title>Comparative genomics of a plant-pathogenic fungus, Pyrenophora tritici-repentis, reveals transduplication and the impact of repeat elements on pathogenicity and population divergence.</title>
        <authorList>
            <person name="Manning V.A."/>
            <person name="Pandelova I."/>
            <person name="Dhillon B."/>
            <person name="Wilhelm L.J."/>
            <person name="Goodwin S.B."/>
            <person name="Berlin A.M."/>
            <person name="Figueroa M."/>
            <person name="Freitag M."/>
            <person name="Hane J.K."/>
            <person name="Henrissat B."/>
            <person name="Holman W.H."/>
            <person name="Kodira C.D."/>
            <person name="Martin J."/>
            <person name="Oliver R.P."/>
            <person name="Robbertse B."/>
            <person name="Schackwitz W."/>
            <person name="Schwartz D.C."/>
            <person name="Spatafora J.W."/>
            <person name="Turgeon B.G."/>
            <person name="Yandava C."/>
            <person name="Young S."/>
            <person name="Zhou S."/>
            <person name="Zeng Q."/>
            <person name="Grigoriev I.V."/>
            <person name="Ma L.-J."/>
            <person name="Ciuffetti L.M."/>
        </authorList>
    </citation>
    <scope>NUCLEOTIDE SEQUENCE [LARGE SCALE GENOMIC DNA]</scope>
    <source>
        <strain evidence="2">Pt-1C-BFP</strain>
    </source>
</reference>
<organism evidence="1 2">
    <name type="scientific">Pyrenophora tritici-repentis (strain Pt-1C-BFP)</name>
    <name type="common">Wheat tan spot fungus</name>
    <name type="synonym">Drechslera tritici-repentis</name>
    <dbReference type="NCBI Taxonomy" id="426418"/>
    <lineage>
        <taxon>Eukaryota</taxon>
        <taxon>Fungi</taxon>
        <taxon>Dikarya</taxon>
        <taxon>Ascomycota</taxon>
        <taxon>Pezizomycotina</taxon>
        <taxon>Dothideomycetes</taxon>
        <taxon>Pleosporomycetidae</taxon>
        <taxon>Pleosporales</taxon>
        <taxon>Pleosporineae</taxon>
        <taxon>Pleosporaceae</taxon>
        <taxon>Pyrenophora</taxon>
    </lineage>
</organism>
<evidence type="ECO:0000313" key="2">
    <source>
        <dbReference type="Proteomes" id="UP000001471"/>
    </source>
</evidence>
<dbReference type="Proteomes" id="UP000001471">
    <property type="component" value="Unassembled WGS sequence"/>
</dbReference>
<protein>
    <submittedName>
        <fullName evidence="1">Uncharacterized protein</fullName>
    </submittedName>
</protein>
<dbReference type="AlphaFoldDB" id="B2W101"/>
<sequence length="112" mass="11948">MFTRRQAKLESDVAVYERLYDKARVMLASSTKNLGAVHGSLGGDVAMTVAKEESVRCICGEGNDGPHLYLGPALDCALIALILTESRGTGAIRAEIRQILGDLVNREGVEGS</sequence>
<name>B2W101_PYRTR</name>
<proteinExistence type="predicted"/>
<accession>B2W101</accession>
<evidence type="ECO:0000313" key="1">
    <source>
        <dbReference type="EMBL" id="EDU46974.1"/>
    </source>
</evidence>
<dbReference type="HOGENOM" id="CLU_2147129_0_0_1"/>
<dbReference type="EMBL" id="DS231617">
    <property type="protein sequence ID" value="EDU46974.1"/>
    <property type="molecule type" value="Genomic_DNA"/>
</dbReference>